<dbReference type="PANTHER" id="PTHR11575">
    <property type="entry name" value="5'-NUCLEOTIDASE-RELATED"/>
    <property type="match status" value="1"/>
</dbReference>
<dbReference type="STRING" id="1236989.JCM15548_14100"/>
<dbReference type="CDD" id="cd00845">
    <property type="entry name" value="MPP_UshA_N_like"/>
    <property type="match status" value="1"/>
</dbReference>
<comment type="caution">
    <text evidence="4">The sequence shown here is derived from an EMBL/GenBank/DDBJ whole genome shotgun (WGS) entry which is preliminary data.</text>
</comment>
<dbReference type="PROSITE" id="PS00786">
    <property type="entry name" value="5_NUCLEOTIDASE_2"/>
    <property type="match status" value="1"/>
</dbReference>
<dbReference type="PANTHER" id="PTHR11575:SF24">
    <property type="entry name" value="5'-NUCLEOTIDASE"/>
    <property type="match status" value="1"/>
</dbReference>
<evidence type="ECO:0000256" key="1">
    <source>
        <dbReference type="ARBA" id="ARBA00006654"/>
    </source>
</evidence>
<dbReference type="PROSITE" id="PS51318">
    <property type="entry name" value="TAT"/>
    <property type="match status" value="1"/>
</dbReference>
<dbReference type="InterPro" id="IPR004843">
    <property type="entry name" value="Calcineurin-like_PHP"/>
</dbReference>
<evidence type="ECO:0000313" key="4">
    <source>
        <dbReference type="EMBL" id="GAO31710.1"/>
    </source>
</evidence>
<name>A0A0E9M3G0_9BACT</name>
<dbReference type="Proteomes" id="UP000032900">
    <property type="component" value="Unassembled WGS sequence"/>
</dbReference>
<keyword evidence="5" id="KW-1185">Reference proteome</keyword>
<comment type="similarity">
    <text evidence="1 2">Belongs to the 5'-nucleotidase family.</text>
</comment>
<proteinExistence type="inferred from homology"/>
<reference evidence="4 5" key="1">
    <citation type="journal article" date="2015" name="Microbes Environ.">
        <title>Distribution and evolution of nitrogen fixation genes in the phylum bacteroidetes.</title>
        <authorList>
            <person name="Inoue J."/>
            <person name="Oshima K."/>
            <person name="Suda W."/>
            <person name="Sakamoto M."/>
            <person name="Iino T."/>
            <person name="Noda S."/>
            <person name="Hongoh Y."/>
            <person name="Hattori M."/>
            <person name="Ohkuma M."/>
        </authorList>
    </citation>
    <scope>NUCLEOTIDE SEQUENCE [LARGE SCALE GENOMIC DNA]</scope>
    <source>
        <strain evidence="4">JCM 15548</strain>
    </source>
</reference>
<gene>
    <name evidence="4" type="ORF">JCM15548_14100</name>
</gene>
<dbReference type="AlphaFoldDB" id="A0A0E9M3G0"/>
<dbReference type="GO" id="GO:0046872">
    <property type="term" value="F:metal ion binding"/>
    <property type="evidence" value="ECO:0007669"/>
    <property type="project" value="InterPro"/>
</dbReference>
<keyword evidence="2" id="KW-0378">Hydrolase</keyword>
<keyword evidence="2" id="KW-0547">Nucleotide-binding</keyword>
<dbReference type="EMBL" id="BAZW01000058">
    <property type="protein sequence ID" value="GAO31710.1"/>
    <property type="molecule type" value="Genomic_DNA"/>
</dbReference>
<protein>
    <submittedName>
        <fullName evidence="4">5'-nucleotidase</fullName>
    </submittedName>
</protein>
<dbReference type="PROSITE" id="PS00785">
    <property type="entry name" value="5_NUCLEOTIDASE_1"/>
    <property type="match status" value="1"/>
</dbReference>
<evidence type="ECO:0000259" key="3">
    <source>
        <dbReference type="Pfam" id="PF00149"/>
    </source>
</evidence>
<dbReference type="PRINTS" id="PR01607">
    <property type="entry name" value="APYRASEFAMLY"/>
</dbReference>
<sequence length="305" mass="33587">MPNRREFIKKAVAGAALLTLPMGSRAFSGNKETRLVILHTSDVHSHIDPMPMNHTRFPGMGGFAQRAAIVNKIRKENDHVLLLDSGDIFQGTPYFNFYEGSLELKLMTKMGYDAATIGNHEFDNGLESLNHQLQHAGFPFVSANYSFENTPLAGKIAPWLIINRGPVKVGITGLGIDPERLVAPSNYKGMVWSDPISVGDATAEKLKKEHGCDLVIALSHLGLKMNKGRKDDFQLAAESKHIDIILGGHTHTFLDEPIVETNAAGKEILILHSGQNGVRMGRIDLVFSKDLNNQQVYQIETPSLK</sequence>
<evidence type="ECO:0000313" key="5">
    <source>
        <dbReference type="Proteomes" id="UP000032900"/>
    </source>
</evidence>
<dbReference type="RefSeq" id="WP_062127986.1">
    <property type="nucleotide sequence ID" value="NZ_BAZW01000058.1"/>
</dbReference>
<evidence type="ECO:0000256" key="2">
    <source>
        <dbReference type="RuleBase" id="RU362119"/>
    </source>
</evidence>
<dbReference type="InterPro" id="IPR029052">
    <property type="entry name" value="Metallo-depent_PP-like"/>
</dbReference>
<feature type="domain" description="Calcineurin-like phosphoesterase" evidence="3">
    <location>
        <begin position="36"/>
        <end position="252"/>
    </location>
</feature>
<dbReference type="GO" id="GO:0009166">
    <property type="term" value="P:nucleotide catabolic process"/>
    <property type="evidence" value="ECO:0007669"/>
    <property type="project" value="InterPro"/>
</dbReference>
<dbReference type="GO" id="GO:0016788">
    <property type="term" value="F:hydrolase activity, acting on ester bonds"/>
    <property type="evidence" value="ECO:0007669"/>
    <property type="project" value="InterPro"/>
</dbReference>
<dbReference type="SUPFAM" id="SSF56300">
    <property type="entry name" value="Metallo-dependent phosphatases"/>
    <property type="match status" value="1"/>
</dbReference>
<dbReference type="Pfam" id="PF00149">
    <property type="entry name" value="Metallophos"/>
    <property type="match status" value="1"/>
</dbReference>
<accession>A0A0E9M3G0</accession>
<dbReference type="Gene3D" id="3.60.21.10">
    <property type="match status" value="1"/>
</dbReference>
<dbReference type="InterPro" id="IPR006146">
    <property type="entry name" value="5'-Nucleotdase_CS"/>
</dbReference>
<dbReference type="GO" id="GO:0000166">
    <property type="term" value="F:nucleotide binding"/>
    <property type="evidence" value="ECO:0007669"/>
    <property type="project" value="UniProtKB-KW"/>
</dbReference>
<dbReference type="InterPro" id="IPR006311">
    <property type="entry name" value="TAT_signal"/>
</dbReference>
<dbReference type="OrthoDB" id="9775118at2"/>
<organism evidence="4 5">
    <name type="scientific">Geofilum rubicundum JCM 15548</name>
    <dbReference type="NCBI Taxonomy" id="1236989"/>
    <lineage>
        <taxon>Bacteria</taxon>
        <taxon>Pseudomonadati</taxon>
        <taxon>Bacteroidota</taxon>
        <taxon>Bacteroidia</taxon>
        <taxon>Marinilabiliales</taxon>
        <taxon>Marinilabiliaceae</taxon>
        <taxon>Geofilum</taxon>
    </lineage>
</organism>
<dbReference type="InterPro" id="IPR006179">
    <property type="entry name" value="5_nucleotidase/apyrase"/>
</dbReference>